<evidence type="ECO:0000313" key="6">
    <source>
        <dbReference type="EMBL" id="ERZ98447.1"/>
    </source>
</evidence>
<evidence type="ECO:0000256" key="4">
    <source>
        <dbReference type="ARBA" id="ARBA00022840"/>
    </source>
</evidence>
<proteinExistence type="predicted"/>
<dbReference type="EMBL" id="AUPC02000196">
    <property type="protein sequence ID" value="POG66217.1"/>
    <property type="molecule type" value="Genomic_DNA"/>
</dbReference>
<dbReference type="Gene3D" id="1.10.510.10">
    <property type="entry name" value="Transferase(Phosphotransferase) domain 1"/>
    <property type="match status" value="1"/>
</dbReference>
<dbReference type="Pfam" id="PF07714">
    <property type="entry name" value="PK_Tyr_Ser-Thr"/>
    <property type="match status" value="1"/>
</dbReference>
<evidence type="ECO:0000256" key="2">
    <source>
        <dbReference type="ARBA" id="ARBA00022741"/>
    </source>
</evidence>
<dbReference type="InterPro" id="IPR051681">
    <property type="entry name" value="Ser/Thr_Kinases-Pseudokinases"/>
</dbReference>
<protein>
    <submittedName>
        <fullName evidence="7">Kinase-like domain-containing protein</fullName>
    </submittedName>
</protein>
<dbReference type="EMBL" id="KI298753">
    <property type="protein sequence ID" value="ERZ98447.1"/>
    <property type="molecule type" value="Genomic_DNA"/>
</dbReference>
<keyword evidence="4" id="KW-0067">ATP-binding</keyword>
<keyword evidence="3 7" id="KW-0418">Kinase</keyword>
<evidence type="ECO:0000313" key="7">
    <source>
        <dbReference type="EMBL" id="POG66217.1"/>
    </source>
</evidence>
<keyword evidence="1" id="KW-0808">Transferase</keyword>
<keyword evidence="8" id="KW-1185">Reference proteome</keyword>
<keyword evidence="2" id="KW-0547">Nucleotide-binding</keyword>
<dbReference type="SUPFAM" id="SSF56112">
    <property type="entry name" value="Protein kinase-like (PK-like)"/>
    <property type="match status" value="1"/>
</dbReference>
<dbReference type="InterPro" id="IPR011009">
    <property type="entry name" value="Kinase-like_dom_sf"/>
</dbReference>
<organism evidence="6">
    <name type="scientific">Rhizophagus irregularis (strain DAOM 181602 / DAOM 197198 / MUCL 43194)</name>
    <name type="common">Arbuscular mycorrhizal fungus</name>
    <name type="synonym">Glomus intraradices</name>
    <dbReference type="NCBI Taxonomy" id="747089"/>
    <lineage>
        <taxon>Eukaryota</taxon>
        <taxon>Fungi</taxon>
        <taxon>Fungi incertae sedis</taxon>
        <taxon>Mucoromycota</taxon>
        <taxon>Glomeromycotina</taxon>
        <taxon>Glomeromycetes</taxon>
        <taxon>Glomerales</taxon>
        <taxon>Glomeraceae</taxon>
        <taxon>Rhizophagus</taxon>
    </lineage>
</organism>
<evidence type="ECO:0000313" key="8">
    <source>
        <dbReference type="Proteomes" id="UP000018888"/>
    </source>
</evidence>
<dbReference type="InterPro" id="IPR001245">
    <property type="entry name" value="Ser-Thr/Tyr_kinase_cat_dom"/>
</dbReference>
<evidence type="ECO:0000256" key="3">
    <source>
        <dbReference type="ARBA" id="ARBA00022777"/>
    </source>
</evidence>
<reference evidence="7 8" key="3">
    <citation type="journal article" date="2018" name="New Phytol.">
        <title>High intraspecific genome diversity in the model arbuscular mycorrhizal symbiont Rhizophagus irregularis.</title>
        <authorList>
            <person name="Chen E.C.H."/>
            <person name="Morin E."/>
            <person name="Beaudet D."/>
            <person name="Noel J."/>
            <person name="Yildirir G."/>
            <person name="Ndikumana S."/>
            <person name="Charron P."/>
            <person name="St-Onge C."/>
            <person name="Giorgi J."/>
            <person name="Kruger M."/>
            <person name="Marton T."/>
            <person name="Ropars J."/>
            <person name="Grigoriev I.V."/>
            <person name="Hainaut M."/>
            <person name="Henrissat B."/>
            <person name="Roux C."/>
            <person name="Martin F."/>
            <person name="Corradi N."/>
        </authorList>
    </citation>
    <scope>NUCLEOTIDE SEQUENCE [LARGE SCALE GENOMIC DNA]</scope>
    <source>
        <strain evidence="8">DAOM 181602 / DAOM 197198 / MUCL 43194</strain>
        <strain evidence="7">DAOM 197198</strain>
    </source>
</reference>
<name>U9SWL4_RHIID</name>
<dbReference type="eggNOG" id="KOG0192">
    <property type="taxonomic scope" value="Eukaryota"/>
</dbReference>
<reference evidence="7 8" key="1">
    <citation type="journal article" date="2013" name="Proc. Natl. Acad. Sci. U.S.A.">
        <title>Genome of an arbuscular mycorrhizal fungus provides insight into the oldest plant symbiosis.</title>
        <authorList>
            <person name="Tisserant E."/>
            <person name="Malbreil M."/>
            <person name="Kuo A."/>
            <person name="Kohler A."/>
            <person name="Symeonidi A."/>
            <person name="Balestrini R."/>
            <person name="Charron P."/>
            <person name="Duensing N."/>
            <person name="Frei Dit Frey N."/>
            <person name="Gianinazzi-Pearson V."/>
            <person name="Gilbert L.B."/>
            <person name="Handa Y."/>
            <person name="Herr J.R."/>
            <person name="Hijri M."/>
            <person name="Koul R."/>
            <person name="Kawaguchi M."/>
            <person name="Krajinski F."/>
            <person name="Lammers P.J."/>
            <person name="Masclaux F.G."/>
            <person name="Murat C."/>
            <person name="Morin E."/>
            <person name="Ndikumana S."/>
            <person name="Pagni M."/>
            <person name="Petitpierre D."/>
            <person name="Requena N."/>
            <person name="Rosikiewicz P."/>
            <person name="Riley R."/>
            <person name="Saito K."/>
            <person name="San Clemente H."/>
            <person name="Shapiro H."/>
            <person name="van Tuinen D."/>
            <person name="Becard G."/>
            <person name="Bonfante P."/>
            <person name="Paszkowski U."/>
            <person name="Shachar-Hill Y.Y."/>
            <person name="Tuskan G.A."/>
            <person name="Young P.W."/>
            <person name="Sanders I.R."/>
            <person name="Henrissat B."/>
            <person name="Rensing S.A."/>
            <person name="Grigoriev I.V."/>
            <person name="Corradi N."/>
            <person name="Roux C."/>
            <person name="Martin F."/>
        </authorList>
    </citation>
    <scope>NUCLEOTIDE SEQUENCE [LARGE SCALE GENOMIC DNA]</scope>
    <source>
        <strain evidence="8">DAOM 181602 / DAOM 197198 / MUCL 43194</strain>
        <strain evidence="7">DAOM 197198</strain>
    </source>
</reference>
<dbReference type="GO" id="GO:0004674">
    <property type="term" value="F:protein serine/threonine kinase activity"/>
    <property type="evidence" value="ECO:0007669"/>
    <property type="project" value="TreeGrafter"/>
</dbReference>
<feature type="domain" description="Protein kinase" evidence="5">
    <location>
        <begin position="1"/>
        <end position="180"/>
    </location>
</feature>
<dbReference type="HOGENOM" id="CLU_000288_7_0_1"/>
<accession>U9SWL4</accession>
<gene>
    <name evidence="7" type="ORF">GLOIN_2v1461583</name>
    <name evidence="6" type="ORF">GLOINDRAFT_70517</name>
</gene>
<evidence type="ECO:0000256" key="1">
    <source>
        <dbReference type="ARBA" id="ARBA00022679"/>
    </source>
</evidence>
<dbReference type="PRINTS" id="PR00109">
    <property type="entry name" value="TYRKINASE"/>
</dbReference>
<dbReference type="InterPro" id="IPR000719">
    <property type="entry name" value="Prot_kinase_dom"/>
</dbReference>
<reference evidence="6" key="2">
    <citation type="submission" date="2013-07" db="EMBL/GenBank/DDBJ databases">
        <title>The genome of an arbuscular mycorrhizal fungus provides insights into the evolution of the oldest plant symbiosis.</title>
        <authorList>
            <consortium name="DOE Joint Genome Institute"/>
            <person name="Tisserant E."/>
            <person name="Malbreil M."/>
            <person name="Kuo A."/>
            <person name="Kohler A."/>
            <person name="Symeonidi A."/>
            <person name="Balestrini R."/>
            <person name="Charron P."/>
            <person name="Duensing N."/>
            <person name="Frei-dit-Frey N."/>
            <person name="Gianinazzi-Pearson V."/>
            <person name="Gilbert B."/>
            <person name="Handa Y."/>
            <person name="Hijri M."/>
            <person name="Kaul R."/>
            <person name="Kawaguchi M."/>
            <person name="Krajinski F."/>
            <person name="Lammers P."/>
            <person name="Lapierre D."/>
            <person name="Masclaux F.G."/>
            <person name="Murat C."/>
            <person name="Morin E."/>
            <person name="Ndikumana S."/>
            <person name="Pagni M."/>
            <person name="Petitpierre D."/>
            <person name="Requena N."/>
            <person name="Rosikiewicz P."/>
            <person name="Riley R."/>
            <person name="Saito K."/>
            <person name="San Clemente H."/>
            <person name="Shapiro H."/>
            <person name="van Tuinen D."/>
            <person name="Becard G."/>
            <person name="Bonfante P."/>
            <person name="Paszkowski U."/>
            <person name="Shachar-Hill Y."/>
            <person name="Young J.P."/>
            <person name="Sanders I.R."/>
            <person name="Henrissat B."/>
            <person name="Rensing S.A."/>
            <person name="Grigoriev I.V."/>
            <person name="Corradi N."/>
            <person name="Roux C."/>
            <person name="Martin F."/>
        </authorList>
    </citation>
    <scope>NUCLEOTIDE SEQUENCE</scope>
    <source>
        <strain evidence="6">DAOM 197198</strain>
    </source>
</reference>
<sequence>MEYAQRDNLRSFLENAKPSELSWEAKTYLLWDIIRGLKVIHKVGYVHKDLHSKNILCFERAGTLTAKITDLGLSSQPGTFKPQGIIPFMAPEYLNSCLYTTSSDIYSFGIIMAELSIENPFFWDHEYNIALILKISNGLRPELASSTPQPYVNLCKLCTDADPEKRPTAQEIYETLTNWLSDKSTFKIKDKI</sequence>
<evidence type="ECO:0000259" key="5">
    <source>
        <dbReference type="PROSITE" id="PS50011"/>
    </source>
</evidence>
<dbReference type="PANTHER" id="PTHR44329:SF288">
    <property type="entry name" value="MITOGEN-ACTIVATED PROTEIN KINASE KINASE KINASE 20"/>
    <property type="match status" value="1"/>
</dbReference>
<dbReference type="PROSITE" id="PS50011">
    <property type="entry name" value="PROTEIN_KINASE_DOM"/>
    <property type="match status" value="1"/>
</dbReference>
<dbReference type="Proteomes" id="UP000018888">
    <property type="component" value="Unassembled WGS sequence"/>
</dbReference>
<dbReference type="AlphaFoldDB" id="U9SWL4"/>
<dbReference type="GO" id="GO:0005524">
    <property type="term" value="F:ATP binding"/>
    <property type="evidence" value="ECO:0007669"/>
    <property type="project" value="UniProtKB-KW"/>
</dbReference>
<dbReference type="PANTHER" id="PTHR44329">
    <property type="entry name" value="SERINE/THREONINE-PROTEIN KINASE TNNI3K-RELATED"/>
    <property type="match status" value="1"/>
</dbReference>